<accession>A0A9Q0YI07</accession>
<evidence type="ECO:0000313" key="2">
    <source>
        <dbReference type="Proteomes" id="UP001152320"/>
    </source>
</evidence>
<dbReference type="AlphaFoldDB" id="A0A9Q0YI07"/>
<sequence length="50" mass="5797">MHMMSQSRKCSLVWRKMAYHCKLHQQMQTADLCTGDTSERAQNLPTSVNI</sequence>
<reference evidence="1" key="1">
    <citation type="submission" date="2021-10" db="EMBL/GenBank/DDBJ databases">
        <title>Tropical sea cucumber genome reveals ecological adaptation and Cuvierian tubules defense mechanism.</title>
        <authorList>
            <person name="Chen T."/>
        </authorList>
    </citation>
    <scope>NUCLEOTIDE SEQUENCE</scope>
    <source>
        <strain evidence="1">Nanhai2018</strain>
        <tissue evidence="1">Muscle</tissue>
    </source>
</reference>
<protein>
    <submittedName>
        <fullName evidence="1">Uncharacterized protein</fullName>
    </submittedName>
</protein>
<organism evidence="1 2">
    <name type="scientific">Holothuria leucospilota</name>
    <name type="common">Black long sea cucumber</name>
    <name type="synonym">Mertensiothuria leucospilota</name>
    <dbReference type="NCBI Taxonomy" id="206669"/>
    <lineage>
        <taxon>Eukaryota</taxon>
        <taxon>Metazoa</taxon>
        <taxon>Echinodermata</taxon>
        <taxon>Eleutherozoa</taxon>
        <taxon>Echinozoa</taxon>
        <taxon>Holothuroidea</taxon>
        <taxon>Aspidochirotacea</taxon>
        <taxon>Aspidochirotida</taxon>
        <taxon>Holothuriidae</taxon>
        <taxon>Holothuria</taxon>
    </lineage>
</organism>
<comment type="caution">
    <text evidence="1">The sequence shown here is derived from an EMBL/GenBank/DDBJ whole genome shotgun (WGS) entry which is preliminary data.</text>
</comment>
<proteinExistence type="predicted"/>
<gene>
    <name evidence="1" type="ORF">HOLleu_40690</name>
</gene>
<keyword evidence="2" id="KW-1185">Reference proteome</keyword>
<dbReference type="EMBL" id="JAIZAY010000022">
    <property type="protein sequence ID" value="KAJ8020954.1"/>
    <property type="molecule type" value="Genomic_DNA"/>
</dbReference>
<evidence type="ECO:0000313" key="1">
    <source>
        <dbReference type="EMBL" id="KAJ8020954.1"/>
    </source>
</evidence>
<dbReference type="Proteomes" id="UP001152320">
    <property type="component" value="Chromosome 22"/>
</dbReference>
<name>A0A9Q0YI07_HOLLE</name>